<protein>
    <recommendedName>
        <fullName evidence="3">Ubiquitin carboxyl-terminal hydrolase</fullName>
        <ecNumber evidence="3">3.4.19.12</ecNumber>
    </recommendedName>
</protein>
<evidence type="ECO:0000313" key="6">
    <source>
        <dbReference type="Ensembl" id="ENSEBUP00000002736.1"/>
    </source>
</evidence>
<dbReference type="GO" id="GO:0006508">
    <property type="term" value="P:proteolysis"/>
    <property type="evidence" value="ECO:0007669"/>
    <property type="project" value="UniProtKB-KW"/>
</dbReference>
<feature type="domain" description="USP" evidence="5">
    <location>
        <begin position="262"/>
        <end position="546"/>
    </location>
</feature>
<dbReference type="InterPro" id="IPR018200">
    <property type="entry name" value="USP_CS"/>
</dbReference>
<dbReference type="InterPro" id="IPR038765">
    <property type="entry name" value="Papain-like_cys_pep_sf"/>
</dbReference>
<dbReference type="PANTHER" id="PTHR21646:SF23">
    <property type="entry name" value="UBIQUITIN CARBOXYL-TERMINAL HYDROLASE USP2"/>
    <property type="match status" value="1"/>
</dbReference>
<sequence length="552" mass="61197">MKQKHSWATKPQHALDSRSERCLRGECNFPPPVPLPKLGSPTNLAVNSTEAPPGRTESYWLHKKRPVNSHHQERTRRSMASQSRQASYCHNYSSYGVSDVMESRYRGSTLGDPRAGGGISSLGRGLKGVGVTRESYDLSHYSRDLTSSSLPYSLSTTHRRPLTLSTPIHSSFSSSSSMYHPRSSLTLSRPISPPAIYRPLCTLTRRCCPSSLRADMSNLSLSKESSWIVAGSTRTALRGGDLFPCAGADVTAQKTGPKAGEIGLRNLGNTCFMASIIQCLSHARPLRDLCLERTSCVRSNSLLNEFSLLLRDLWGGNGAGETRTSSVGGAVSPLGLHVEVQHLAPQFSGYRDVCREESRISALFRGRLQSSLTCCTCNHRSLTHEAFWDLALPLPSFTSDCSLHDCLQLFMQEEVLNGTEQPLCERCRQKRRSKKSLMVEKWPAILILYLKRYRNDRNSISSVCRNVSFPLTNLNLSAFSTHSTGPLYSLFAVVRHSGSLNCGHYVATCRHTDKGNWLMFDDCTVVPISATDVVSREAYILFYEQTSSMARL</sequence>
<comment type="similarity">
    <text evidence="3">Belongs to the peptidase C19 family.</text>
</comment>
<dbReference type="SUPFAM" id="SSF54001">
    <property type="entry name" value="Cysteine proteinases"/>
    <property type="match status" value="1"/>
</dbReference>
<evidence type="ECO:0000256" key="1">
    <source>
        <dbReference type="ARBA" id="ARBA00000707"/>
    </source>
</evidence>
<dbReference type="CDD" id="cd02674">
    <property type="entry name" value="Peptidase_C19R"/>
    <property type="match status" value="1"/>
</dbReference>
<dbReference type="Proteomes" id="UP000694388">
    <property type="component" value="Unplaced"/>
</dbReference>
<evidence type="ECO:0000259" key="5">
    <source>
        <dbReference type="PROSITE" id="PS50235"/>
    </source>
</evidence>
<dbReference type="GO" id="GO:0004843">
    <property type="term" value="F:cysteine-type deubiquitinase activity"/>
    <property type="evidence" value="ECO:0007669"/>
    <property type="project" value="UniProtKB-UniRule"/>
</dbReference>
<dbReference type="Gene3D" id="3.90.70.10">
    <property type="entry name" value="Cysteine proteinases"/>
    <property type="match status" value="2"/>
</dbReference>
<accession>A0A8C4N5Y4</accession>
<keyword evidence="3" id="KW-0833">Ubl conjugation pathway</keyword>
<keyword evidence="2 3" id="KW-0378">Hydrolase</keyword>
<feature type="region of interest" description="Disordered" evidence="4">
    <location>
        <begin position="66"/>
        <end position="85"/>
    </location>
</feature>
<name>A0A8C4N5Y4_EPTBU</name>
<dbReference type="Ensembl" id="ENSEBUT00000003095.1">
    <property type="protein sequence ID" value="ENSEBUP00000002736.1"/>
    <property type="gene ID" value="ENSEBUG00000002077.1"/>
</dbReference>
<keyword evidence="7" id="KW-1185">Reference proteome</keyword>
<dbReference type="PANTHER" id="PTHR21646">
    <property type="entry name" value="UBIQUITIN CARBOXYL-TERMINAL HYDROLASE"/>
    <property type="match status" value="1"/>
</dbReference>
<evidence type="ECO:0000256" key="4">
    <source>
        <dbReference type="SAM" id="MobiDB-lite"/>
    </source>
</evidence>
<keyword evidence="3" id="KW-0788">Thiol protease</keyword>
<dbReference type="Pfam" id="PF00443">
    <property type="entry name" value="UCH"/>
    <property type="match status" value="2"/>
</dbReference>
<dbReference type="PROSITE" id="PS00972">
    <property type="entry name" value="USP_1"/>
    <property type="match status" value="1"/>
</dbReference>
<dbReference type="InterPro" id="IPR028889">
    <property type="entry name" value="USP"/>
</dbReference>
<organism evidence="6 7">
    <name type="scientific">Eptatretus burgeri</name>
    <name type="common">Inshore hagfish</name>
    <dbReference type="NCBI Taxonomy" id="7764"/>
    <lineage>
        <taxon>Eukaryota</taxon>
        <taxon>Metazoa</taxon>
        <taxon>Chordata</taxon>
        <taxon>Craniata</taxon>
        <taxon>Vertebrata</taxon>
        <taxon>Cyclostomata</taxon>
        <taxon>Myxini</taxon>
        <taxon>Myxiniformes</taxon>
        <taxon>Myxinidae</taxon>
        <taxon>Eptatretinae</taxon>
        <taxon>Eptatretus</taxon>
    </lineage>
</organism>
<reference evidence="6" key="1">
    <citation type="submission" date="2025-08" db="UniProtKB">
        <authorList>
            <consortium name="Ensembl"/>
        </authorList>
    </citation>
    <scope>IDENTIFICATION</scope>
</reference>
<proteinExistence type="inferred from homology"/>
<dbReference type="PROSITE" id="PS50235">
    <property type="entry name" value="USP_3"/>
    <property type="match status" value="1"/>
</dbReference>
<dbReference type="GO" id="GO:0016579">
    <property type="term" value="P:protein deubiquitination"/>
    <property type="evidence" value="ECO:0007669"/>
    <property type="project" value="InterPro"/>
</dbReference>
<comment type="catalytic activity">
    <reaction evidence="1 3">
        <text>Thiol-dependent hydrolysis of ester, thioester, amide, peptide and isopeptide bonds formed by the C-terminal Gly of ubiquitin (a 76-residue protein attached to proteins as an intracellular targeting signal).</text>
        <dbReference type="EC" id="3.4.19.12"/>
    </reaction>
</comment>
<evidence type="ECO:0000256" key="3">
    <source>
        <dbReference type="RuleBase" id="RU366025"/>
    </source>
</evidence>
<dbReference type="InterPro" id="IPR050185">
    <property type="entry name" value="Ub_carboxyl-term_hydrolase"/>
</dbReference>
<dbReference type="GeneTree" id="ENSGT00940000155545"/>
<dbReference type="EC" id="3.4.19.12" evidence="3"/>
<dbReference type="PROSITE" id="PS00973">
    <property type="entry name" value="USP_2"/>
    <property type="match status" value="1"/>
</dbReference>
<evidence type="ECO:0000256" key="2">
    <source>
        <dbReference type="ARBA" id="ARBA00022801"/>
    </source>
</evidence>
<evidence type="ECO:0000313" key="7">
    <source>
        <dbReference type="Proteomes" id="UP000694388"/>
    </source>
</evidence>
<dbReference type="InterPro" id="IPR001394">
    <property type="entry name" value="Peptidase_C19_UCH"/>
</dbReference>
<reference evidence="6" key="2">
    <citation type="submission" date="2025-09" db="UniProtKB">
        <authorList>
            <consortium name="Ensembl"/>
        </authorList>
    </citation>
    <scope>IDENTIFICATION</scope>
</reference>
<dbReference type="AlphaFoldDB" id="A0A8C4N5Y4"/>
<keyword evidence="3" id="KW-0645">Protease</keyword>